<dbReference type="PROSITE" id="PS00383">
    <property type="entry name" value="TYR_PHOSPHATASE_1"/>
    <property type="match status" value="1"/>
</dbReference>
<name>A0A8R1HSS2_CAEJA</name>
<dbReference type="GO" id="GO:0004725">
    <property type="term" value="F:protein tyrosine phosphatase activity"/>
    <property type="evidence" value="ECO:0007669"/>
    <property type="project" value="InterPro"/>
</dbReference>
<feature type="transmembrane region" description="Helical" evidence="1">
    <location>
        <begin position="6"/>
        <end position="29"/>
    </location>
</feature>
<evidence type="ECO:0000259" key="3">
    <source>
        <dbReference type="PROSITE" id="PS50056"/>
    </source>
</evidence>
<evidence type="ECO:0000256" key="1">
    <source>
        <dbReference type="SAM" id="Phobius"/>
    </source>
</evidence>
<dbReference type="PROSITE" id="PS50056">
    <property type="entry name" value="TYR_PHOSPHATASE_2"/>
    <property type="match status" value="1"/>
</dbReference>
<keyword evidence="1" id="KW-1133">Transmembrane helix</keyword>
<evidence type="ECO:0000313" key="4">
    <source>
        <dbReference type="EnsemblMetazoa" id="CJA08775b.1"/>
    </source>
</evidence>
<dbReference type="SUPFAM" id="SSF52799">
    <property type="entry name" value="(Phosphotyrosine protein) phosphatases II"/>
    <property type="match status" value="1"/>
</dbReference>
<dbReference type="PANTHER" id="PTHR19134:SF548">
    <property type="entry name" value="TYROSINE-PROTEIN PHOSPHATASE"/>
    <property type="match status" value="1"/>
</dbReference>
<feature type="domain" description="Tyrosine-protein phosphatase" evidence="2">
    <location>
        <begin position="120"/>
        <end position="273"/>
    </location>
</feature>
<dbReference type="EnsemblMetazoa" id="CJA08775b.1">
    <property type="protein sequence ID" value="CJA08775b.1"/>
    <property type="gene ID" value="WBGene00127979"/>
</dbReference>
<accession>A0A8R1HSS2</accession>
<feature type="domain" description="Tyrosine specific protein phosphatases" evidence="3">
    <location>
        <begin position="192"/>
        <end position="264"/>
    </location>
</feature>
<keyword evidence="1" id="KW-0812">Transmembrane</keyword>
<dbReference type="CDD" id="cd00047">
    <property type="entry name" value="PTPc"/>
    <property type="match status" value="1"/>
</dbReference>
<dbReference type="InterPro" id="IPR029021">
    <property type="entry name" value="Prot-tyrosine_phosphatase-like"/>
</dbReference>
<proteinExistence type="predicted"/>
<keyword evidence="5" id="KW-1185">Reference proteome</keyword>
<dbReference type="AlphaFoldDB" id="A0A8R1HSS2"/>
<reference evidence="5" key="1">
    <citation type="submission" date="2010-08" db="EMBL/GenBank/DDBJ databases">
        <authorList>
            <consortium name="Caenorhabditis japonica Sequencing Consortium"/>
            <person name="Wilson R.K."/>
        </authorList>
    </citation>
    <scope>NUCLEOTIDE SEQUENCE [LARGE SCALE GENOMIC DNA]</scope>
    <source>
        <strain evidence="5">DF5081</strain>
    </source>
</reference>
<dbReference type="PANTHER" id="PTHR19134">
    <property type="entry name" value="RECEPTOR-TYPE TYROSINE-PROTEIN PHOSPHATASE"/>
    <property type="match status" value="1"/>
</dbReference>
<dbReference type="PRINTS" id="PR00700">
    <property type="entry name" value="PRTYPHPHTASE"/>
</dbReference>
<sequence length="279" mass="31742">MTVPEIIIACLAVSMLLMCCVTCFILYVYHKTSSRMRRASRGKTPAQVQQLPHKPPETIVAKTTAPEATTTKRPNKLRIDTGKVCPAKSVVAIETDYSAASFLASMAKDSENRRRLLQDEFLQKCGRYWSQKLGKTEKYGNVEVKVVCELEEKGWVHREFEVSSTSSSGLRNDKIAHWQYKEWKDNDAPAISSFLEFVLQVRTRRYTSPVVVHCSAGIGRTGVFICTDNVISRFESEGIIDIFSEVNRSRQQRPSMVYTLAQYECIYDAIGEYLRQTKK</sequence>
<dbReference type="Gene3D" id="3.90.190.10">
    <property type="entry name" value="Protein tyrosine phosphatase superfamily"/>
    <property type="match status" value="1"/>
</dbReference>
<dbReference type="GO" id="GO:0008045">
    <property type="term" value="P:motor neuron axon guidance"/>
    <property type="evidence" value="ECO:0007669"/>
    <property type="project" value="TreeGrafter"/>
</dbReference>
<evidence type="ECO:0000259" key="2">
    <source>
        <dbReference type="PROSITE" id="PS50055"/>
    </source>
</evidence>
<dbReference type="InterPro" id="IPR016130">
    <property type="entry name" value="Tyr_Pase_AS"/>
</dbReference>
<evidence type="ECO:0008006" key="6">
    <source>
        <dbReference type="Google" id="ProtNLM"/>
    </source>
</evidence>
<reference evidence="4" key="2">
    <citation type="submission" date="2022-06" db="UniProtKB">
        <authorList>
            <consortium name="EnsemblMetazoa"/>
        </authorList>
    </citation>
    <scope>IDENTIFICATION</scope>
    <source>
        <strain evidence="4">DF5081</strain>
    </source>
</reference>
<protein>
    <recommendedName>
        <fullName evidence="6">Protein-tyrosine-phosphatase</fullName>
    </recommendedName>
</protein>
<dbReference type="SMART" id="SM00404">
    <property type="entry name" value="PTPc_motif"/>
    <property type="match status" value="1"/>
</dbReference>
<dbReference type="InterPro" id="IPR000387">
    <property type="entry name" value="Tyr_Pase_dom"/>
</dbReference>
<keyword evidence="1" id="KW-0472">Membrane</keyword>
<organism evidence="4 5">
    <name type="scientific">Caenorhabditis japonica</name>
    <dbReference type="NCBI Taxonomy" id="281687"/>
    <lineage>
        <taxon>Eukaryota</taxon>
        <taxon>Metazoa</taxon>
        <taxon>Ecdysozoa</taxon>
        <taxon>Nematoda</taxon>
        <taxon>Chromadorea</taxon>
        <taxon>Rhabditida</taxon>
        <taxon>Rhabditina</taxon>
        <taxon>Rhabditomorpha</taxon>
        <taxon>Rhabditoidea</taxon>
        <taxon>Rhabditidae</taxon>
        <taxon>Peloderinae</taxon>
        <taxon>Caenorhabditis</taxon>
    </lineage>
</organism>
<evidence type="ECO:0000313" key="5">
    <source>
        <dbReference type="Proteomes" id="UP000005237"/>
    </source>
</evidence>
<dbReference type="Proteomes" id="UP000005237">
    <property type="component" value="Unassembled WGS sequence"/>
</dbReference>
<dbReference type="Pfam" id="PF00102">
    <property type="entry name" value="Y_phosphatase"/>
    <property type="match status" value="1"/>
</dbReference>
<dbReference type="PROSITE" id="PS50055">
    <property type="entry name" value="TYR_PHOSPHATASE_PTP"/>
    <property type="match status" value="1"/>
</dbReference>
<dbReference type="InterPro" id="IPR000242">
    <property type="entry name" value="PTP_cat"/>
</dbReference>
<dbReference type="InterPro" id="IPR003595">
    <property type="entry name" value="Tyr_Pase_cat"/>
</dbReference>
<dbReference type="InterPro" id="IPR050348">
    <property type="entry name" value="Protein-Tyr_Phosphatase"/>
</dbReference>
<dbReference type="SMART" id="SM00194">
    <property type="entry name" value="PTPc"/>
    <property type="match status" value="1"/>
</dbReference>